<dbReference type="Proteomes" id="UP000243579">
    <property type="component" value="Unassembled WGS sequence"/>
</dbReference>
<comment type="caution">
    <text evidence="2">The sequence shown here is derived from an EMBL/GenBank/DDBJ whole genome shotgun (WGS) entry which is preliminary data.</text>
</comment>
<protein>
    <submittedName>
        <fullName evidence="2">Uncharacterized protein</fullName>
    </submittedName>
</protein>
<feature type="compositionally biased region" description="Polar residues" evidence="1">
    <location>
        <begin position="73"/>
        <end position="84"/>
    </location>
</feature>
<organism evidence="2 3">
    <name type="scientific">Achlya hypogyna</name>
    <name type="common">Oomycete</name>
    <name type="synonym">Protoachlya hypogyna</name>
    <dbReference type="NCBI Taxonomy" id="1202772"/>
    <lineage>
        <taxon>Eukaryota</taxon>
        <taxon>Sar</taxon>
        <taxon>Stramenopiles</taxon>
        <taxon>Oomycota</taxon>
        <taxon>Saprolegniomycetes</taxon>
        <taxon>Saprolegniales</taxon>
        <taxon>Achlyaceae</taxon>
        <taxon>Achlya</taxon>
    </lineage>
</organism>
<proteinExistence type="predicted"/>
<name>A0A1V9Z1V3_ACHHY</name>
<feature type="region of interest" description="Disordered" evidence="1">
    <location>
        <begin position="43"/>
        <end position="119"/>
    </location>
</feature>
<evidence type="ECO:0000313" key="3">
    <source>
        <dbReference type="Proteomes" id="UP000243579"/>
    </source>
</evidence>
<dbReference type="AlphaFoldDB" id="A0A1V9Z1V3"/>
<accession>A0A1V9Z1V3</accession>
<dbReference type="EMBL" id="JNBR01000501">
    <property type="protein sequence ID" value="OQR91790.1"/>
    <property type="molecule type" value="Genomic_DNA"/>
</dbReference>
<dbReference type="OrthoDB" id="76653at2759"/>
<evidence type="ECO:0000256" key="1">
    <source>
        <dbReference type="SAM" id="MobiDB-lite"/>
    </source>
</evidence>
<sequence length="162" mass="18104">MSFTKFSSPFSLNRSPLAKAALPQSHEVLRRRVSLIGRLFQSNEPRDPIYQPPPLHPQSTRKLHDDEPVSLRANATESMTNTILISMRPEELHSVTSTPEDEDIGSKDEVTAYDDPESDVADPRLYEALKTIRECIVKIQTIKAEVAAGCIPVYARTESTSL</sequence>
<reference evidence="2 3" key="1">
    <citation type="journal article" date="2014" name="Genome Biol. Evol.">
        <title>The secreted proteins of Achlya hypogyna and Thraustotheca clavata identify the ancestral oomycete secretome and reveal gene acquisitions by horizontal gene transfer.</title>
        <authorList>
            <person name="Misner I."/>
            <person name="Blouin N."/>
            <person name="Leonard G."/>
            <person name="Richards T.A."/>
            <person name="Lane C.E."/>
        </authorList>
    </citation>
    <scope>NUCLEOTIDE SEQUENCE [LARGE SCALE GENOMIC DNA]</scope>
    <source>
        <strain evidence="2 3">ATCC 48635</strain>
    </source>
</reference>
<gene>
    <name evidence="2" type="ORF">ACHHYP_04367</name>
</gene>
<evidence type="ECO:0000313" key="2">
    <source>
        <dbReference type="EMBL" id="OQR91790.1"/>
    </source>
</evidence>
<keyword evidence="3" id="KW-1185">Reference proteome</keyword>